<dbReference type="EMBL" id="LR134476">
    <property type="protein sequence ID" value="VEI13800.1"/>
    <property type="molecule type" value="Genomic_DNA"/>
</dbReference>
<organism evidence="1 2">
    <name type="scientific">Trueperella bialowiezensis</name>
    <dbReference type="NCBI Taxonomy" id="312285"/>
    <lineage>
        <taxon>Bacteria</taxon>
        <taxon>Bacillati</taxon>
        <taxon>Actinomycetota</taxon>
        <taxon>Actinomycetes</taxon>
        <taxon>Actinomycetales</taxon>
        <taxon>Actinomycetaceae</taxon>
        <taxon>Trueperella</taxon>
    </lineage>
</organism>
<dbReference type="Proteomes" id="UP000269542">
    <property type="component" value="Chromosome"/>
</dbReference>
<proteinExistence type="predicted"/>
<accession>A0A448PFW1</accession>
<evidence type="ECO:0000313" key="1">
    <source>
        <dbReference type="EMBL" id="VEI13800.1"/>
    </source>
</evidence>
<dbReference type="OrthoDB" id="3268353at2"/>
<sequence>MIYHDIEWEQAAAVDHYASQNWNSRYRLTWHGEDSYIARFDTTYDSENAGELDIDETDPRYDEFISVDFEILEIITDGPRRYNEYVSIDYRDFPDEIIDITNNHTVYPNPNVPPRP</sequence>
<name>A0A448PFW1_9ACTO</name>
<gene>
    <name evidence="1" type="ORF">NCTC13354_01522</name>
</gene>
<dbReference type="AlphaFoldDB" id="A0A448PFW1"/>
<evidence type="ECO:0000313" key="2">
    <source>
        <dbReference type="Proteomes" id="UP000269542"/>
    </source>
</evidence>
<reference evidence="1 2" key="1">
    <citation type="submission" date="2018-12" db="EMBL/GenBank/DDBJ databases">
        <authorList>
            <consortium name="Pathogen Informatics"/>
        </authorList>
    </citation>
    <scope>NUCLEOTIDE SEQUENCE [LARGE SCALE GENOMIC DNA]</scope>
    <source>
        <strain evidence="1 2">NCTC13354</strain>
    </source>
</reference>
<dbReference type="KEGG" id="tbw:NCTC13354_01522"/>
<dbReference type="RefSeq" id="WP_126416865.1">
    <property type="nucleotide sequence ID" value="NZ_LR134476.1"/>
</dbReference>
<protein>
    <submittedName>
        <fullName evidence="1">Uncharacterized protein</fullName>
    </submittedName>
</protein>
<keyword evidence="2" id="KW-1185">Reference proteome</keyword>